<sequence length="95" mass="11229">MIFDPYNPVFNTVFVYILIISFLVIHKPYFIYNKRKRRFKQFGVGRGKSLLSLPILAILLPVILYSLFRALENYVNIQDEYLKLINKSMSSSYTN</sequence>
<protein>
    <submittedName>
        <fullName evidence="2">Uncharacterized protein</fullName>
    </submittedName>
</protein>
<keyword evidence="1" id="KW-0472">Membrane</keyword>
<feature type="transmembrane region" description="Helical" evidence="1">
    <location>
        <begin position="13"/>
        <end position="30"/>
    </location>
</feature>
<reference evidence="2" key="1">
    <citation type="journal article" date="2020" name="Nature">
        <title>Giant virus diversity and host interactions through global metagenomics.</title>
        <authorList>
            <person name="Schulz F."/>
            <person name="Roux S."/>
            <person name="Paez-Espino D."/>
            <person name="Jungbluth S."/>
            <person name="Walsh D.A."/>
            <person name="Denef V.J."/>
            <person name="McMahon K.D."/>
            <person name="Konstantinidis K.T."/>
            <person name="Eloe-Fadrosh E.A."/>
            <person name="Kyrpides N.C."/>
            <person name="Woyke T."/>
        </authorList>
    </citation>
    <scope>NUCLEOTIDE SEQUENCE</scope>
    <source>
        <strain evidence="2">GVMAG-M-3300023179-27</strain>
    </source>
</reference>
<organism evidence="2">
    <name type="scientific">viral metagenome</name>
    <dbReference type="NCBI Taxonomy" id="1070528"/>
    <lineage>
        <taxon>unclassified sequences</taxon>
        <taxon>metagenomes</taxon>
        <taxon>organismal metagenomes</taxon>
    </lineage>
</organism>
<evidence type="ECO:0000313" key="2">
    <source>
        <dbReference type="EMBL" id="QHT25661.1"/>
    </source>
</evidence>
<feature type="transmembrane region" description="Helical" evidence="1">
    <location>
        <begin position="50"/>
        <end position="68"/>
    </location>
</feature>
<dbReference type="EMBL" id="MN739773">
    <property type="protein sequence ID" value="QHT25661.1"/>
    <property type="molecule type" value="Genomic_DNA"/>
</dbReference>
<keyword evidence="1" id="KW-0812">Transmembrane</keyword>
<proteinExistence type="predicted"/>
<dbReference type="AlphaFoldDB" id="A0A6C0EAM1"/>
<evidence type="ECO:0000256" key="1">
    <source>
        <dbReference type="SAM" id="Phobius"/>
    </source>
</evidence>
<accession>A0A6C0EAM1</accession>
<keyword evidence="1" id="KW-1133">Transmembrane helix</keyword>
<name>A0A6C0EAM1_9ZZZZ</name>